<comment type="caution">
    <text evidence="2">The sequence shown here is derived from an EMBL/GenBank/DDBJ whole genome shotgun (WGS) entry which is preliminary data.</text>
</comment>
<dbReference type="InterPro" id="IPR046838">
    <property type="entry name" value="BrxL_N"/>
</dbReference>
<dbReference type="SUPFAM" id="SSF54211">
    <property type="entry name" value="Ribosomal protein S5 domain 2-like"/>
    <property type="match status" value="1"/>
</dbReference>
<dbReference type="EMBL" id="PXYV01000015">
    <property type="protein sequence ID" value="PSR22536.1"/>
    <property type="molecule type" value="Genomic_DNA"/>
</dbReference>
<dbReference type="Gene3D" id="3.30.230.10">
    <property type="match status" value="1"/>
</dbReference>
<accession>A0A2T2WJZ0</accession>
<dbReference type="AlphaFoldDB" id="A0A2T2WJZ0"/>
<dbReference type="Proteomes" id="UP000241848">
    <property type="component" value="Unassembled WGS sequence"/>
</dbReference>
<dbReference type="InterPro" id="IPR014061">
    <property type="entry name" value="BrxL-like"/>
</dbReference>
<name>A0A2T2WJZ0_9FIRM</name>
<organism evidence="2 3">
    <name type="scientific">Sulfobacillus acidophilus</name>
    <dbReference type="NCBI Taxonomy" id="53633"/>
    <lineage>
        <taxon>Bacteria</taxon>
        <taxon>Bacillati</taxon>
        <taxon>Bacillota</taxon>
        <taxon>Clostridia</taxon>
        <taxon>Eubacteriales</taxon>
        <taxon>Clostridiales Family XVII. Incertae Sedis</taxon>
        <taxon>Sulfobacillus</taxon>
    </lineage>
</organism>
<evidence type="ECO:0000259" key="1">
    <source>
        <dbReference type="Pfam" id="PF20442"/>
    </source>
</evidence>
<dbReference type="InterPro" id="IPR020568">
    <property type="entry name" value="Ribosomal_Su5_D2-typ_SF"/>
</dbReference>
<gene>
    <name evidence="2" type="ORF">C7B45_06300</name>
</gene>
<dbReference type="Pfam" id="PF13337">
    <property type="entry name" value="BrxL_ATPase"/>
    <property type="match status" value="1"/>
</dbReference>
<dbReference type="SUPFAM" id="SSF52540">
    <property type="entry name" value="P-loop containing nucleoside triphosphate hydrolases"/>
    <property type="match status" value="1"/>
</dbReference>
<dbReference type="InterPro" id="IPR014721">
    <property type="entry name" value="Ribsml_uS5_D2-typ_fold_subgr"/>
</dbReference>
<evidence type="ECO:0000313" key="3">
    <source>
        <dbReference type="Proteomes" id="UP000241848"/>
    </source>
</evidence>
<protein>
    <recommendedName>
        <fullName evidence="1">BREX system Lon protease-like BrxL N-terminal domain-containing protein</fullName>
    </recommendedName>
</protein>
<dbReference type="Pfam" id="PF20442">
    <property type="entry name" value="BrxL_N"/>
    <property type="match status" value="1"/>
</dbReference>
<sequence>MEDNIAAGAWHDRARRVFGRSWMHRDKGVTVRLGGQLPAFLAEYLVAAYGIEEASRLVREHWPTARSIHRLKYQLLEEGSIDLLDHLEAMVNLDEGRTVGRLTAFQYTCPVSKEVLENWPDLFSGGLWGRVRLATHSETMDQEWLSLLEDDRPCKNAEAVDVHDPMVVEFVPCQVSVDVKSFVLARSAFSSEEWIDLLLASAGYNPAWIRAQPMGHRLTRLYLLRLAPLVERNLNLIELGPKNTGKSHLLRNISPCAFTVAGGQATPANLFVNLNTQAAGLIQSRCVIVFDEVARVEFTRNQATLSLLKDYMESGQFSRGRSSYGADTSLVFMGNIEVEGQRPAARYRHLLQVLPDALQDTALVDRLHTFIPGWEFPKLTPEALAVDWALASDYFGEVLLALRDWPYDVTWSQVRKRWPMHGGMTRRDVVAIERTGQALFKLVFPDSILDEPVAVELLSLAAEGRQRIQEQLVKMAPGEFLSYPVGFEGIRSVTADTWNVETAQDRTLNQHPRSGEATGAAKGSMSADAVVVQVVLGGERTSRPIVMASDGLIGVEGAWQVARFYLDAHRSEFGLESRMRWDSLGIQFSGGPGDVRGRAELAIVLALVSAWIDEPLPPAVAAIGGLTLTGDVTTPPEMLSLVMAVLNRGRRTIMVPAASPLPLLEDTFGPQFPAMRLIPVASVEDLLRGAFRK</sequence>
<reference evidence="2 3" key="1">
    <citation type="journal article" date="2014" name="BMC Genomics">
        <title>Comparison of environmental and isolate Sulfobacillus genomes reveals diverse carbon, sulfur, nitrogen, and hydrogen metabolisms.</title>
        <authorList>
            <person name="Justice N.B."/>
            <person name="Norman A."/>
            <person name="Brown C.T."/>
            <person name="Singh A."/>
            <person name="Thomas B.C."/>
            <person name="Banfield J.F."/>
        </authorList>
    </citation>
    <scope>NUCLEOTIDE SEQUENCE [LARGE SCALE GENOMIC DNA]</scope>
    <source>
        <strain evidence="2">AMDSBA3</strain>
    </source>
</reference>
<dbReference type="InterPro" id="IPR027417">
    <property type="entry name" value="P-loop_NTPase"/>
</dbReference>
<proteinExistence type="predicted"/>
<evidence type="ECO:0000313" key="2">
    <source>
        <dbReference type="EMBL" id="PSR22536.1"/>
    </source>
</evidence>
<feature type="domain" description="BREX system Lon protease-like BrxL N-terminal" evidence="1">
    <location>
        <begin position="28"/>
        <end position="133"/>
    </location>
</feature>